<reference evidence="2 3" key="1">
    <citation type="submission" date="2016-04" db="EMBL/GenBank/DDBJ databases">
        <title>A degradative enzymes factory behind the ericoid mycorrhizal symbiosis.</title>
        <authorList>
            <consortium name="DOE Joint Genome Institute"/>
            <person name="Martino E."/>
            <person name="Morin E."/>
            <person name="Grelet G."/>
            <person name="Kuo A."/>
            <person name="Kohler A."/>
            <person name="Daghino S."/>
            <person name="Barry K."/>
            <person name="Choi C."/>
            <person name="Cichocki N."/>
            <person name="Clum A."/>
            <person name="Copeland A."/>
            <person name="Hainaut M."/>
            <person name="Haridas S."/>
            <person name="Labutti K."/>
            <person name="Lindquist E."/>
            <person name="Lipzen A."/>
            <person name="Khouja H.-R."/>
            <person name="Murat C."/>
            <person name="Ohm R."/>
            <person name="Olson A."/>
            <person name="Spatafora J."/>
            <person name="Veneault-Fourrey C."/>
            <person name="Henrissat B."/>
            <person name="Grigoriev I."/>
            <person name="Martin F."/>
            <person name="Perotto S."/>
        </authorList>
    </citation>
    <scope>NUCLEOTIDE SEQUENCE [LARGE SCALE GENOMIC DNA]</scope>
    <source>
        <strain evidence="2 3">E</strain>
    </source>
</reference>
<proteinExistence type="predicted"/>
<dbReference type="GeneID" id="36584145"/>
<dbReference type="Pfam" id="PF00069">
    <property type="entry name" value="Pkinase"/>
    <property type="match status" value="1"/>
</dbReference>
<organism evidence="2 3">
    <name type="scientific">Hyaloscypha bicolor E</name>
    <dbReference type="NCBI Taxonomy" id="1095630"/>
    <lineage>
        <taxon>Eukaryota</taxon>
        <taxon>Fungi</taxon>
        <taxon>Dikarya</taxon>
        <taxon>Ascomycota</taxon>
        <taxon>Pezizomycotina</taxon>
        <taxon>Leotiomycetes</taxon>
        <taxon>Helotiales</taxon>
        <taxon>Hyaloscyphaceae</taxon>
        <taxon>Hyaloscypha</taxon>
        <taxon>Hyaloscypha bicolor</taxon>
    </lineage>
</organism>
<protein>
    <submittedName>
        <fullName evidence="2">Kinase-like protein</fullName>
    </submittedName>
</protein>
<dbReference type="InParanoid" id="A0A2J6SN75"/>
<dbReference type="GO" id="GO:0005524">
    <property type="term" value="F:ATP binding"/>
    <property type="evidence" value="ECO:0007669"/>
    <property type="project" value="InterPro"/>
</dbReference>
<gene>
    <name evidence="2" type="ORF">K444DRAFT_544608</name>
</gene>
<evidence type="ECO:0000313" key="3">
    <source>
        <dbReference type="Proteomes" id="UP000235371"/>
    </source>
</evidence>
<evidence type="ECO:0000259" key="1">
    <source>
        <dbReference type="PROSITE" id="PS50011"/>
    </source>
</evidence>
<dbReference type="AlphaFoldDB" id="A0A2J6SN75"/>
<dbReference type="GO" id="GO:0004674">
    <property type="term" value="F:protein serine/threonine kinase activity"/>
    <property type="evidence" value="ECO:0007669"/>
    <property type="project" value="TreeGrafter"/>
</dbReference>
<keyword evidence="2" id="KW-0808">Transferase</keyword>
<dbReference type="STRING" id="1095630.A0A2J6SN75"/>
<dbReference type="GO" id="GO:0044773">
    <property type="term" value="P:mitotic DNA damage checkpoint signaling"/>
    <property type="evidence" value="ECO:0007669"/>
    <property type="project" value="TreeGrafter"/>
</dbReference>
<dbReference type="InterPro" id="IPR011009">
    <property type="entry name" value="Kinase-like_dom_sf"/>
</dbReference>
<dbReference type="GO" id="GO:0005634">
    <property type="term" value="C:nucleus"/>
    <property type="evidence" value="ECO:0007669"/>
    <property type="project" value="TreeGrafter"/>
</dbReference>
<name>A0A2J6SN75_9HELO</name>
<dbReference type="PANTHER" id="PTHR44167:SF24">
    <property type="entry name" value="SERINE_THREONINE-PROTEIN KINASE CHK2"/>
    <property type="match status" value="1"/>
</dbReference>
<sequence>TYTIQEVLAEQRVPLLCVYRASADRQNFIVKNMITGEYKYQQDLQKPLASCPNLRTVVDVPELFIYPFLETDFLQFSQKNLTEATRRSMLKSALVGLATLHERNIIHTATDIKPNNILLAYEQTDGTFSIKRVQISDLEDAVVLPPGKYLREALCGNQMWRSPESWARAAQGTPSDIFSFGIVCIYVMLNDMVLRASDEELAASDSWRYVLRRQISFFGEEEGFKGLLQWVGEKSPFFERLVNIAGSFDSANPRKPFERWYFVNAQFRDLVCRMTNLDPARRITAREALEHPWFAQSD</sequence>
<dbReference type="Gene3D" id="1.10.510.10">
    <property type="entry name" value="Transferase(Phosphotransferase) domain 1"/>
    <property type="match status" value="1"/>
</dbReference>
<feature type="domain" description="Protein kinase" evidence="1">
    <location>
        <begin position="1"/>
        <end position="294"/>
    </location>
</feature>
<dbReference type="RefSeq" id="XP_024729116.1">
    <property type="nucleotide sequence ID" value="XM_024876066.1"/>
</dbReference>
<evidence type="ECO:0000313" key="2">
    <source>
        <dbReference type="EMBL" id="PMD52212.1"/>
    </source>
</evidence>
<dbReference type="PROSITE" id="PS50011">
    <property type="entry name" value="PROTEIN_KINASE_DOM"/>
    <property type="match status" value="1"/>
</dbReference>
<dbReference type="SMART" id="SM00220">
    <property type="entry name" value="S_TKc"/>
    <property type="match status" value="1"/>
</dbReference>
<accession>A0A2J6SN75</accession>
<keyword evidence="2" id="KW-0418">Kinase</keyword>
<dbReference type="PANTHER" id="PTHR44167">
    <property type="entry name" value="OVARIAN-SPECIFIC SERINE/THREONINE-PROTEIN KINASE LOK-RELATED"/>
    <property type="match status" value="1"/>
</dbReference>
<dbReference type="EMBL" id="KZ613912">
    <property type="protein sequence ID" value="PMD52212.1"/>
    <property type="molecule type" value="Genomic_DNA"/>
</dbReference>
<dbReference type="InterPro" id="IPR000719">
    <property type="entry name" value="Prot_kinase_dom"/>
</dbReference>
<feature type="non-terminal residue" evidence="2">
    <location>
        <position position="1"/>
    </location>
</feature>
<keyword evidence="3" id="KW-1185">Reference proteome</keyword>
<dbReference type="OrthoDB" id="4062651at2759"/>
<dbReference type="Proteomes" id="UP000235371">
    <property type="component" value="Unassembled WGS sequence"/>
</dbReference>
<dbReference type="SUPFAM" id="SSF56112">
    <property type="entry name" value="Protein kinase-like (PK-like)"/>
    <property type="match status" value="1"/>
</dbReference>